<dbReference type="Gene3D" id="3.90.70.10">
    <property type="entry name" value="Cysteine proteinases"/>
    <property type="match status" value="1"/>
</dbReference>
<protein>
    <submittedName>
        <fullName evidence="6">9508_t:CDS:1</fullName>
    </submittedName>
</protein>
<evidence type="ECO:0000256" key="3">
    <source>
        <dbReference type="PROSITE-ProRule" id="PRU00239"/>
    </source>
</evidence>
<sequence>MDFGIKNSQVETLRNTNDVNHNSSNTNNKINLHESVVVKDVKSALVTNRKIQRKLHDQRQLDSLTSEAPKGITATHNFKRAIQLTKEKVTKVSSMNTLNIPMKIYKLTEPCAKIQIAEECRKFNIRFRDIEFDISNTDASLYNSHDPEKDYSKRITDCKRINKIFEDPKFFSKSVDADDIEQGGIGDCWFLSSVSTCSNIPGLIETICVSRDEEVGVYGFIFFKDGDWISTVVDDQLYTHIDPETKKEILTFGRCKDHTSTWLPLLEKAYAKIHGDYENIDLGSIGHGLEDLTGGVANIYSTIDILDTERFWNETILTLNKTAVLGAGHSANWTPDPEGLVDNHAYSILEARELNGVKLLKIRNPYGGFPEWTGAWSDGSEQWTPENLAALNHKFGLDGVFWMAYEDFLTFFAFLFKCQIFDSSWNVYSAWINYNVKPKSDGKFRFTLKERAKVIIVLQQPDSRYFHEPPKFLYNLNFRIMDTTEQKFIIRNPYTITGFAFDRSTNAELELDAGTYEILPRIEAVVNPEASEIANRPVLAASVQLIDARARLAKGTNVTTLDGATVPETGMPVFVPSTSSHTPYIDPELAANKDRRGLNLKDGVDGNDDGYDEGDENQQHIQKNRWDLKLGLRLYTQSDGVVFSAHQGEYPVNSSVNEFESFYV</sequence>
<proteinExistence type="inferred from homology"/>
<dbReference type="SUPFAM" id="SSF54001">
    <property type="entry name" value="Cysteine proteinases"/>
    <property type="match status" value="1"/>
</dbReference>
<organism evidence="6 7">
    <name type="scientific">Ambispora leptoticha</name>
    <dbReference type="NCBI Taxonomy" id="144679"/>
    <lineage>
        <taxon>Eukaryota</taxon>
        <taxon>Fungi</taxon>
        <taxon>Fungi incertae sedis</taxon>
        <taxon>Mucoromycota</taxon>
        <taxon>Glomeromycotina</taxon>
        <taxon>Glomeromycetes</taxon>
        <taxon>Archaeosporales</taxon>
        <taxon>Ambisporaceae</taxon>
        <taxon>Ambispora</taxon>
    </lineage>
</organism>
<dbReference type="GO" id="GO:0006508">
    <property type="term" value="P:proteolysis"/>
    <property type="evidence" value="ECO:0007669"/>
    <property type="project" value="UniProtKB-KW"/>
</dbReference>
<feature type="compositionally biased region" description="Polar residues" evidence="4">
    <location>
        <begin position="1"/>
        <end position="14"/>
    </location>
</feature>
<comment type="similarity">
    <text evidence="1">Belongs to the peptidase C2 family.</text>
</comment>
<comment type="caution">
    <text evidence="6">The sequence shown here is derived from an EMBL/GenBank/DDBJ whole genome shotgun (WGS) entry which is preliminary data.</text>
</comment>
<feature type="active site" evidence="2 3">
    <location>
        <position position="344"/>
    </location>
</feature>
<feature type="domain" description="Calpain catalytic" evidence="5">
    <location>
        <begin position="126"/>
        <end position="421"/>
    </location>
</feature>
<evidence type="ECO:0000313" key="7">
    <source>
        <dbReference type="Proteomes" id="UP000789508"/>
    </source>
</evidence>
<dbReference type="InterPro" id="IPR000169">
    <property type="entry name" value="Pept_cys_AS"/>
</dbReference>
<dbReference type="AlphaFoldDB" id="A0A9N8VZW4"/>
<dbReference type="CDD" id="cd00044">
    <property type="entry name" value="CysPc"/>
    <property type="match status" value="1"/>
</dbReference>
<feature type="active site" evidence="2 3">
    <location>
        <position position="188"/>
    </location>
</feature>
<evidence type="ECO:0000256" key="4">
    <source>
        <dbReference type="SAM" id="MobiDB-lite"/>
    </source>
</evidence>
<evidence type="ECO:0000313" key="6">
    <source>
        <dbReference type="EMBL" id="CAG8472191.1"/>
    </source>
</evidence>
<dbReference type="EMBL" id="CAJVPS010000272">
    <property type="protein sequence ID" value="CAG8472191.1"/>
    <property type="molecule type" value="Genomic_DNA"/>
</dbReference>
<evidence type="ECO:0000256" key="1">
    <source>
        <dbReference type="ARBA" id="ARBA00007623"/>
    </source>
</evidence>
<dbReference type="PANTHER" id="PTHR10183:SF425">
    <property type="entry name" value="CALPAIN-5"/>
    <property type="match status" value="1"/>
</dbReference>
<feature type="active site" evidence="2 3">
    <location>
        <position position="364"/>
    </location>
</feature>
<dbReference type="Pfam" id="PF00648">
    <property type="entry name" value="Peptidase_C2"/>
    <property type="match status" value="1"/>
</dbReference>
<evidence type="ECO:0000256" key="2">
    <source>
        <dbReference type="PIRSR" id="PIRSR622684-1"/>
    </source>
</evidence>
<keyword evidence="3" id="KW-0788">Thiol protease</keyword>
<evidence type="ECO:0000259" key="5">
    <source>
        <dbReference type="PROSITE" id="PS50203"/>
    </source>
</evidence>
<dbReference type="InterPro" id="IPR022684">
    <property type="entry name" value="Calpain_cysteine_protease"/>
</dbReference>
<dbReference type="PANTHER" id="PTHR10183">
    <property type="entry name" value="CALPAIN"/>
    <property type="match status" value="1"/>
</dbReference>
<dbReference type="PROSITE" id="PS00139">
    <property type="entry name" value="THIOL_PROTEASE_CYS"/>
    <property type="match status" value="1"/>
</dbReference>
<dbReference type="Proteomes" id="UP000789508">
    <property type="component" value="Unassembled WGS sequence"/>
</dbReference>
<keyword evidence="3" id="KW-0645">Protease</keyword>
<dbReference type="InterPro" id="IPR001300">
    <property type="entry name" value="Peptidase_C2_calpain_cat"/>
</dbReference>
<dbReference type="PROSITE" id="PS50203">
    <property type="entry name" value="CALPAIN_CAT"/>
    <property type="match status" value="1"/>
</dbReference>
<dbReference type="OrthoDB" id="2418695at2759"/>
<keyword evidence="7" id="KW-1185">Reference proteome</keyword>
<reference evidence="6" key="1">
    <citation type="submission" date="2021-06" db="EMBL/GenBank/DDBJ databases">
        <authorList>
            <person name="Kallberg Y."/>
            <person name="Tangrot J."/>
            <person name="Rosling A."/>
        </authorList>
    </citation>
    <scope>NUCLEOTIDE SEQUENCE</scope>
    <source>
        <strain evidence="6">FL130A</strain>
    </source>
</reference>
<dbReference type="GO" id="GO:0004198">
    <property type="term" value="F:calcium-dependent cysteine-type endopeptidase activity"/>
    <property type="evidence" value="ECO:0007669"/>
    <property type="project" value="InterPro"/>
</dbReference>
<dbReference type="SMART" id="SM00230">
    <property type="entry name" value="CysPc"/>
    <property type="match status" value="1"/>
</dbReference>
<name>A0A9N8VZW4_9GLOM</name>
<feature type="region of interest" description="Disordered" evidence="4">
    <location>
        <begin position="1"/>
        <end position="27"/>
    </location>
</feature>
<keyword evidence="3" id="KW-0378">Hydrolase</keyword>
<gene>
    <name evidence="6" type="ORF">ALEPTO_LOCUS2067</name>
</gene>
<feature type="compositionally biased region" description="Low complexity" evidence="4">
    <location>
        <begin position="15"/>
        <end position="27"/>
    </location>
</feature>
<dbReference type="PRINTS" id="PR00704">
    <property type="entry name" value="CALPAIN"/>
</dbReference>
<accession>A0A9N8VZW4</accession>
<dbReference type="InterPro" id="IPR038765">
    <property type="entry name" value="Papain-like_cys_pep_sf"/>
</dbReference>